<organism evidence="1 2">
    <name type="scientific">Popillia japonica</name>
    <name type="common">Japanese beetle</name>
    <dbReference type="NCBI Taxonomy" id="7064"/>
    <lineage>
        <taxon>Eukaryota</taxon>
        <taxon>Metazoa</taxon>
        <taxon>Ecdysozoa</taxon>
        <taxon>Arthropoda</taxon>
        <taxon>Hexapoda</taxon>
        <taxon>Insecta</taxon>
        <taxon>Pterygota</taxon>
        <taxon>Neoptera</taxon>
        <taxon>Endopterygota</taxon>
        <taxon>Coleoptera</taxon>
        <taxon>Polyphaga</taxon>
        <taxon>Scarabaeiformia</taxon>
        <taxon>Scarabaeidae</taxon>
        <taxon>Rutelinae</taxon>
        <taxon>Popillia</taxon>
    </lineage>
</organism>
<evidence type="ECO:0000313" key="1">
    <source>
        <dbReference type="EMBL" id="KAK9701960.1"/>
    </source>
</evidence>
<proteinExistence type="predicted"/>
<evidence type="ECO:0000313" key="2">
    <source>
        <dbReference type="Proteomes" id="UP001458880"/>
    </source>
</evidence>
<name>A0AAW1JES0_POPJA</name>
<reference evidence="1 2" key="1">
    <citation type="journal article" date="2024" name="BMC Genomics">
        <title>De novo assembly and annotation of Popillia japonica's genome with initial clues to its potential as an invasive pest.</title>
        <authorList>
            <person name="Cucini C."/>
            <person name="Boschi S."/>
            <person name="Funari R."/>
            <person name="Cardaioli E."/>
            <person name="Iannotti N."/>
            <person name="Marturano G."/>
            <person name="Paoli F."/>
            <person name="Bruttini M."/>
            <person name="Carapelli A."/>
            <person name="Frati F."/>
            <person name="Nardi F."/>
        </authorList>
    </citation>
    <scope>NUCLEOTIDE SEQUENCE [LARGE SCALE GENOMIC DNA]</scope>
    <source>
        <strain evidence="1">DMR45628</strain>
    </source>
</reference>
<dbReference type="Proteomes" id="UP001458880">
    <property type="component" value="Unassembled WGS sequence"/>
</dbReference>
<dbReference type="EMBL" id="JASPKY010000403">
    <property type="protein sequence ID" value="KAK9701960.1"/>
    <property type="molecule type" value="Genomic_DNA"/>
</dbReference>
<gene>
    <name evidence="1" type="ORF">QE152_g30257</name>
</gene>
<sequence>MKTIGITTATVESIPNKKKKKGLAAILETTGESSECTNQSKDNRTLRNADTATAHIKLVCDELQTLIFK</sequence>
<comment type="caution">
    <text evidence="1">The sequence shown here is derived from an EMBL/GenBank/DDBJ whole genome shotgun (WGS) entry which is preliminary data.</text>
</comment>
<keyword evidence="2" id="KW-1185">Reference proteome</keyword>
<accession>A0AAW1JES0</accession>
<dbReference type="AlphaFoldDB" id="A0AAW1JES0"/>
<protein>
    <submittedName>
        <fullName evidence="1">Uncharacterized protein</fullName>
    </submittedName>
</protein>